<feature type="compositionally biased region" description="Low complexity" evidence="9">
    <location>
        <begin position="87"/>
        <end position="104"/>
    </location>
</feature>
<feature type="compositionally biased region" description="Basic and acidic residues" evidence="9">
    <location>
        <begin position="186"/>
        <end position="195"/>
    </location>
</feature>
<dbReference type="PANTHER" id="PTHR12210">
    <property type="entry name" value="DULLARD PROTEIN PHOSPHATASE"/>
    <property type="match status" value="1"/>
</dbReference>
<evidence type="ECO:0000313" key="11">
    <source>
        <dbReference type="EMBL" id="KAJ1920704.1"/>
    </source>
</evidence>
<feature type="compositionally biased region" description="Polar residues" evidence="9">
    <location>
        <begin position="130"/>
        <end position="141"/>
    </location>
</feature>
<feature type="region of interest" description="Disordered" evidence="9">
    <location>
        <begin position="1"/>
        <end position="164"/>
    </location>
</feature>
<feature type="region of interest" description="Disordered" evidence="9">
    <location>
        <begin position="391"/>
        <end position="422"/>
    </location>
</feature>
<dbReference type="InterPro" id="IPR036412">
    <property type="entry name" value="HAD-like_sf"/>
</dbReference>
<evidence type="ECO:0000256" key="9">
    <source>
        <dbReference type="SAM" id="MobiDB-lite"/>
    </source>
</evidence>
<evidence type="ECO:0000256" key="8">
    <source>
        <dbReference type="ARBA" id="ARBA00048336"/>
    </source>
</evidence>
<dbReference type="EMBL" id="JANBPU010000010">
    <property type="protein sequence ID" value="KAJ1920704.1"/>
    <property type="molecule type" value="Genomic_DNA"/>
</dbReference>
<feature type="compositionally biased region" description="Acidic residues" evidence="9">
    <location>
        <begin position="398"/>
        <end position="410"/>
    </location>
</feature>
<reference evidence="11" key="1">
    <citation type="submission" date="2022-07" db="EMBL/GenBank/DDBJ databases">
        <title>Phylogenomic reconstructions and comparative analyses of Kickxellomycotina fungi.</title>
        <authorList>
            <person name="Reynolds N.K."/>
            <person name="Stajich J.E."/>
            <person name="Barry K."/>
            <person name="Grigoriev I.V."/>
            <person name="Crous P."/>
            <person name="Smith M.E."/>
        </authorList>
    </citation>
    <scope>NUCLEOTIDE SEQUENCE</scope>
    <source>
        <strain evidence="11">NBRC 100468</strain>
    </source>
</reference>
<dbReference type="InterPro" id="IPR050365">
    <property type="entry name" value="TIM50"/>
</dbReference>
<dbReference type="SUPFAM" id="SSF56784">
    <property type="entry name" value="HAD-like"/>
    <property type="match status" value="1"/>
</dbReference>
<protein>
    <recommendedName>
        <fullName evidence="2">protein-serine/threonine phosphatase</fullName>
        <ecNumber evidence="2">3.1.3.16</ecNumber>
    </recommendedName>
</protein>
<feature type="compositionally biased region" description="Polar residues" evidence="9">
    <location>
        <begin position="197"/>
        <end position="212"/>
    </location>
</feature>
<dbReference type="InterPro" id="IPR023214">
    <property type="entry name" value="HAD_sf"/>
</dbReference>
<evidence type="ECO:0000256" key="3">
    <source>
        <dbReference type="ARBA" id="ARBA00022723"/>
    </source>
</evidence>
<keyword evidence="6" id="KW-0904">Protein phosphatase</keyword>
<keyword evidence="5" id="KW-0460">Magnesium</keyword>
<dbReference type="CDD" id="cd07521">
    <property type="entry name" value="HAD_FCP1-like"/>
    <property type="match status" value="1"/>
</dbReference>
<feature type="compositionally biased region" description="Basic and acidic residues" evidence="9">
    <location>
        <begin position="105"/>
        <end position="129"/>
    </location>
</feature>
<comment type="cofactor">
    <cofactor evidence="1">
        <name>Mg(2+)</name>
        <dbReference type="ChEBI" id="CHEBI:18420"/>
    </cofactor>
</comment>
<evidence type="ECO:0000313" key="12">
    <source>
        <dbReference type="Proteomes" id="UP001150538"/>
    </source>
</evidence>
<dbReference type="GO" id="GO:0004722">
    <property type="term" value="F:protein serine/threonine phosphatase activity"/>
    <property type="evidence" value="ECO:0007669"/>
    <property type="project" value="UniProtKB-EC"/>
</dbReference>
<proteinExistence type="predicted"/>
<dbReference type="EC" id="3.1.3.16" evidence="2"/>
<dbReference type="SMART" id="SM00577">
    <property type="entry name" value="CPDc"/>
    <property type="match status" value="1"/>
</dbReference>
<dbReference type="InterPro" id="IPR004274">
    <property type="entry name" value="FCP1_dom"/>
</dbReference>
<feature type="domain" description="FCP1 homology" evidence="10">
    <location>
        <begin position="447"/>
        <end position="605"/>
    </location>
</feature>
<keyword evidence="12" id="KW-1185">Reference proteome</keyword>
<feature type="region of interest" description="Disordered" evidence="9">
    <location>
        <begin position="183"/>
        <end position="363"/>
    </location>
</feature>
<comment type="catalytic activity">
    <reaction evidence="8">
        <text>O-phospho-L-threonyl-[protein] + H2O = L-threonyl-[protein] + phosphate</text>
        <dbReference type="Rhea" id="RHEA:47004"/>
        <dbReference type="Rhea" id="RHEA-COMP:11060"/>
        <dbReference type="Rhea" id="RHEA-COMP:11605"/>
        <dbReference type="ChEBI" id="CHEBI:15377"/>
        <dbReference type="ChEBI" id="CHEBI:30013"/>
        <dbReference type="ChEBI" id="CHEBI:43474"/>
        <dbReference type="ChEBI" id="CHEBI:61977"/>
        <dbReference type="EC" id="3.1.3.16"/>
    </reaction>
</comment>
<comment type="caution">
    <text evidence="11">The sequence shown here is derived from an EMBL/GenBank/DDBJ whole genome shotgun (WGS) entry which is preliminary data.</text>
</comment>
<feature type="compositionally biased region" description="Basic and acidic residues" evidence="9">
    <location>
        <begin position="18"/>
        <end position="27"/>
    </location>
</feature>
<keyword evidence="3" id="KW-0479">Metal-binding</keyword>
<evidence type="ECO:0000256" key="1">
    <source>
        <dbReference type="ARBA" id="ARBA00001946"/>
    </source>
</evidence>
<evidence type="ECO:0000259" key="10">
    <source>
        <dbReference type="PROSITE" id="PS50969"/>
    </source>
</evidence>
<name>A0A9W8A5E7_9FUNG</name>
<dbReference type="Proteomes" id="UP001150538">
    <property type="component" value="Unassembled WGS sequence"/>
</dbReference>
<sequence length="646" mass="70031">MATVNRDSAIASSTGDHTLSDPHKGKDSTTAVVGLGEQPPSVTISLPKPSGESTLPSGGRNLRQRKLRRKTSGYLIGRRSRDTQANRSRPVSRSSTSSQTSVERPATRNGHDSDGSASREGRTDHRKQSTDSLHSQTNNGRPASHHSHDGTKPSSRWPLGSSGSRFIRQPVSLIISLLTCCSPKSRSHEDADHAKKSVSSQGSSPEMVQSNGTATTATTTAAVAAVNGEENSTSSNRGPIPESITSDQKTAQADSATPISHHVEREAISGHLSDEDTASESNSSGMPELDSSSSVDSTKTNGLEKASDKDQVYKNKPETPSLSQDAPKEVEEPVSETPELTTDGRSLNKKNSSHKVVQLSHRESRESLQQVLSSKNGIEVGALPLPIPARHSLLPSANDEDNMDLDEDDSELRSEITSPPGNIVSESSERLVTHVSRQHLLDPIAREDIGKKCLVLDLDETLVHSSFRPVDNPDYVVPVILEGQEHDVYVIKRPGVDEFLIEVGKHFEVVVFTASLSMYADPVLDLLDPTNVVKHRLFRDSCNLHNGNYVKDLSRLGRNVNHSIIIDNSPASYAFHPQNAIAITSWFNDPHDTELLDLIPLLIDITAVDDVSAVLNLKHDHSAHIDTIGAAFINTESQFLKPVKAR</sequence>
<keyword evidence="4" id="KW-0378">Hydrolase</keyword>
<evidence type="ECO:0000256" key="4">
    <source>
        <dbReference type="ARBA" id="ARBA00022801"/>
    </source>
</evidence>
<dbReference type="Pfam" id="PF03031">
    <property type="entry name" value="NIF"/>
    <property type="match status" value="1"/>
</dbReference>
<feature type="compositionally biased region" description="Low complexity" evidence="9">
    <location>
        <begin position="213"/>
        <end position="226"/>
    </location>
</feature>
<organism evidence="11 12">
    <name type="scientific">Mycoemilia scoparia</name>
    <dbReference type="NCBI Taxonomy" id="417184"/>
    <lineage>
        <taxon>Eukaryota</taxon>
        <taxon>Fungi</taxon>
        <taxon>Fungi incertae sedis</taxon>
        <taxon>Zoopagomycota</taxon>
        <taxon>Kickxellomycotina</taxon>
        <taxon>Kickxellomycetes</taxon>
        <taxon>Kickxellales</taxon>
        <taxon>Kickxellaceae</taxon>
        <taxon>Mycoemilia</taxon>
    </lineage>
</organism>
<feature type="compositionally biased region" description="Basic residues" evidence="9">
    <location>
        <begin position="62"/>
        <end position="71"/>
    </location>
</feature>
<evidence type="ECO:0000256" key="5">
    <source>
        <dbReference type="ARBA" id="ARBA00022842"/>
    </source>
</evidence>
<dbReference type="AlphaFoldDB" id="A0A9W8A5E7"/>
<dbReference type="GO" id="GO:0046872">
    <property type="term" value="F:metal ion binding"/>
    <property type="evidence" value="ECO:0007669"/>
    <property type="project" value="UniProtKB-KW"/>
</dbReference>
<dbReference type="Gene3D" id="3.40.50.1000">
    <property type="entry name" value="HAD superfamily/HAD-like"/>
    <property type="match status" value="1"/>
</dbReference>
<comment type="catalytic activity">
    <reaction evidence="7">
        <text>O-phospho-L-seryl-[protein] + H2O = L-seryl-[protein] + phosphate</text>
        <dbReference type="Rhea" id="RHEA:20629"/>
        <dbReference type="Rhea" id="RHEA-COMP:9863"/>
        <dbReference type="Rhea" id="RHEA-COMP:11604"/>
        <dbReference type="ChEBI" id="CHEBI:15377"/>
        <dbReference type="ChEBI" id="CHEBI:29999"/>
        <dbReference type="ChEBI" id="CHEBI:43474"/>
        <dbReference type="ChEBI" id="CHEBI:83421"/>
        <dbReference type="EC" id="3.1.3.16"/>
    </reaction>
</comment>
<dbReference type="FunFam" id="3.40.50.1000:FF:000192">
    <property type="entry name" value="CTD small phosphatase-like protein"/>
    <property type="match status" value="1"/>
</dbReference>
<evidence type="ECO:0000256" key="7">
    <source>
        <dbReference type="ARBA" id="ARBA00047761"/>
    </source>
</evidence>
<accession>A0A9W8A5E7</accession>
<dbReference type="InterPro" id="IPR011948">
    <property type="entry name" value="Dullard_phosphatase"/>
</dbReference>
<feature type="compositionally biased region" description="Polar residues" evidence="9">
    <location>
        <begin position="229"/>
        <end position="258"/>
    </location>
</feature>
<dbReference type="NCBIfam" id="TIGR02251">
    <property type="entry name" value="HIF-SF_euk"/>
    <property type="match status" value="1"/>
</dbReference>
<feature type="compositionally biased region" description="Basic and acidic residues" evidence="9">
    <location>
        <begin position="261"/>
        <end position="274"/>
    </location>
</feature>
<feature type="compositionally biased region" description="Polar residues" evidence="9">
    <location>
        <begin position="279"/>
        <end position="301"/>
    </location>
</feature>
<dbReference type="PROSITE" id="PS50969">
    <property type="entry name" value="FCP1"/>
    <property type="match status" value="1"/>
</dbReference>
<evidence type="ECO:0000256" key="2">
    <source>
        <dbReference type="ARBA" id="ARBA00013081"/>
    </source>
</evidence>
<evidence type="ECO:0000256" key="6">
    <source>
        <dbReference type="ARBA" id="ARBA00022912"/>
    </source>
</evidence>
<feature type="compositionally biased region" description="Basic and acidic residues" evidence="9">
    <location>
        <begin position="305"/>
        <end position="317"/>
    </location>
</feature>
<dbReference type="OrthoDB" id="277011at2759"/>
<gene>
    <name evidence="11" type="ORF">H4219_001103</name>
</gene>